<evidence type="ECO:0000256" key="3">
    <source>
        <dbReference type="PROSITE-ProRule" id="PRU00169"/>
    </source>
</evidence>
<evidence type="ECO:0000313" key="6">
    <source>
        <dbReference type="EMBL" id="ADZ83609.1"/>
    </source>
</evidence>
<dbReference type="eggNOG" id="COG3279">
    <property type="taxonomic scope" value="Bacteria"/>
</dbReference>
<dbReference type="SUPFAM" id="SSF52172">
    <property type="entry name" value="CheY-like"/>
    <property type="match status" value="1"/>
</dbReference>
<dbReference type="GO" id="GO:0000156">
    <property type="term" value="F:phosphorelay response regulator activity"/>
    <property type="evidence" value="ECO:0007669"/>
    <property type="project" value="InterPro"/>
</dbReference>
<dbReference type="SMART" id="SM00448">
    <property type="entry name" value="REC"/>
    <property type="match status" value="1"/>
</dbReference>
<feature type="domain" description="Response regulatory" evidence="4">
    <location>
        <begin position="3"/>
        <end position="123"/>
    </location>
</feature>
<feature type="domain" description="HTH LytTR-type" evidence="5">
    <location>
        <begin position="135"/>
        <end position="233"/>
    </location>
</feature>
<dbReference type="Gene3D" id="3.40.50.2300">
    <property type="match status" value="1"/>
</dbReference>
<dbReference type="Pfam" id="PF04397">
    <property type="entry name" value="LytTR"/>
    <property type="match status" value="1"/>
</dbReference>
<dbReference type="InterPro" id="IPR046947">
    <property type="entry name" value="LytR-like"/>
</dbReference>
<organism evidence="6 7">
    <name type="scientific">Cellulosilyticum lentocellum (strain ATCC 49066 / DSM 5427 / NCIMB 11756 / RHM5)</name>
    <name type="common">Clostridium lentocellum</name>
    <dbReference type="NCBI Taxonomy" id="642492"/>
    <lineage>
        <taxon>Bacteria</taxon>
        <taxon>Bacillati</taxon>
        <taxon>Bacillota</taxon>
        <taxon>Clostridia</taxon>
        <taxon>Lachnospirales</taxon>
        <taxon>Cellulosilyticaceae</taxon>
        <taxon>Cellulosilyticum</taxon>
    </lineage>
</organism>
<dbReference type="EMBL" id="CP002582">
    <property type="protein sequence ID" value="ADZ83609.1"/>
    <property type="molecule type" value="Genomic_DNA"/>
</dbReference>
<gene>
    <name evidence="6" type="ordered locus">Clole_1889</name>
</gene>
<name>F2JNZ5_CELLD</name>
<evidence type="ECO:0000256" key="2">
    <source>
        <dbReference type="ARBA" id="ARBA00024867"/>
    </source>
</evidence>
<dbReference type="KEGG" id="cle:Clole_1889"/>
<dbReference type="SMART" id="SM00850">
    <property type="entry name" value="LytTR"/>
    <property type="match status" value="1"/>
</dbReference>
<dbReference type="GO" id="GO:0003677">
    <property type="term" value="F:DNA binding"/>
    <property type="evidence" value="ECO:0007669"/>
    <property type="project" value="InterPro"/>
</dbReference>
<dbReference type="CDD" id="cd00156">
    <property type="entry name" value="REC"/>
    <property type="match status" value="1"/>
</dbReference>
<comment type="function">
    <text evidence="2">May play the central regulatory role in sporulation. It may be an element of the effector pathway responsible for the activation of sporulation genes in response to nutritional stress. Spo0A may act in concert with spo0H (a sigma factor) to control the expression of some genes that are critical to the sporulation process.</text>
</comment>
<evidence type="ECO:0000256" key="1">
    <source>
        <dbReference type="ARBA" id="ARBA00018672"/>
    </source>
</evidence>
<protein>
    <recommendedName>
        <fullName evidence="1">Stage 0 sporulation protein A homolog</fullName>
    </recommendedName>
</protein>
<dbReference type="HOGENOM" id="CLU_000445_14_2_9"/>
<dbReference type="PANTHER" id="PTHR37299">
    <property type="entry name" value="TRANSCRIPTIONAL REGULATOR-RELATED"/>
    <property type="match status" value="1"/>
</dbReference>
<evidence type="ECO:0000259" key="5">
    <source>
        <dbReference type="PROSITE" id="PS50930"/>
    </source>
</evidence>
<keyword evidence="7" id="KW-1185">Reference proteome</keyword>
<dbReference type="RefSeq" id="WP_013656906.1">
    <property type="nucleotide sequence ID" value="NC_015275.1"/>
</dbReference>
<evidence type="ECO:0000313" key="7">
    <source>
        <dbReference type="Proteomes" id="UP000008467"/>
    </source>
</evidence>
<proteinExistence type="predicted"/>
<dbReference type="InterPro" id="IPR001789">
    <property type="entry name" value="Sig_transdc_resp-reg_receiver"/>
</dbReference>
<evidence type="ECO:0000259" key="4">
    <source>
        <dbReference type="PROSITE" id="PS50110"/>
    </source>
</evidence>
<dbReference type="PANTHER" id="PTHR37299:SF1">
    <property type="entry name" value="STAGE 0 SPORULATION PROTEIN A HOMOLOG"/>
    <property type="match status" value="1"/>
</dbReference>
<dbReference type="Proteomes" id="UP000008467">
    <property type="component" value="Chromosome"/>
</dbReference>
<dbReference type="InterPro" id="IPR011006">
    <property type="entry name" value="CheY-like_superfamily"/>
</dbReference>
<dbReference type="Pfam" id="PF00072">
    <property type="entry name" value="Response_reg"/>
    <property type="match status" value="1"/>
</dbReference>
<dbReference type="AlphaFoldDB" id="F2JNZ5"/>
<sequence length="236" mass="28043">MINLIICDDNKDFLESATLYIEYYLSVLNVDIKVHQFSCSEAFIKVFNEVPYFFDIVILDIDMPGKDGIEVARLIREINQELLIVFLTGITTRVFESFKVGAFRYVRKSHFKEEIEECIQSALKKMRAQTECYIIKTEEGWLKLLVKDIMYFLCVNRHIEVHTIQACYKTTIRRMKDVEEQFENKSFTKIHRGCMVNLGYIKTIEEQKVILDNNELLVMSRYRMQQVFSAYKDYIR</sequence>
<feature type="modified residue" description="4-aspartylphosphate" evidence="3">
    <location>
        <position position="60"/>
    </location>
</feature>
<dbReference type="Gene3D" id="2.40.50.1020">
    <property type="entry name" value="LytTr DNA-binding domain"/>
    <property type="match status" value="1"/>
</dbReference>
<keyword evidence="3" id="KW-0597">Phosphoprotein</keyword>
<dbReference type="STRING" id="642492.Clole_1889"/>
<dbReference type="PROSITE" id="PS50930">
    <property type="entry name" value="HTH_LYTTR"/>
    <property type="match status" value="1"/>
</dbReference>
<reference evidence="6 7" key="1">
    <citation type="journal article" date="2011" name="J. Bacteriol.">
        <title>Complete genome sequence of the cellulose-degrading bacterium Cellulosilyticum lentocellum.</title>
        <authorList>
            <consortium name="US DOE Joint Genome Institute"/>
            <person name="Miller D.A."/>
            <person name="Suen G."/>
            <person name="Bruce D."/>
            <person name="Copeland A."/>
            <person name="Cheng J.F."/>
            <person name="Detter C."/>
            <person name="Goodwin L.A."/>
            <person name="Han C.S."/>
            <person name="Hauser L.J."/>
            <person name="Land M.L."/>
            <person name="Lapidus A."/>
            <person name="Lucas S."/>
            <person name="Meincke L."/>
            <person name="Pitluck S."/>
            <person name="Tapia R."/>
            <person name="Teshima H."/>
            <person name="Woyke T."/>
            <person name="Fox B.G."/>
            <person name="Angert E.R."/>
            <person name="Currie C.R."/>
        </authorList>
    </citation>
    <scope>NUCLEOTIDE SEQUENCE [LARGE SCALE GENOMIC DNA]</scope>
    <source>
        <strain evidence="7">ATCC 49066 / DSM 5427 / NCIMB 11756 / RHM5</strain>
    </source>
</reference>
<dbReference type="InterPro" id="IPR007492">
    <property type="entry name" value="LytTR_DNA-bd_dom"/>
</dbReference>
<dbReference type="PROSITE" id="PS50110">
    <property type="entry name" value="RESPONSE_REGULATORY"/>
    <property type="match status" value="1"/>
</dbReference>
<accession>F2JNZ5</accession>